<reference evidence="2 3" key="1">
    <citation type="submission" date="2007-03" db="EMBL/GenBank/DDBJ databases">
        <authorList>
            <person name="Stal L."/>
            <person name="Ferriera S."/>
            <person name="Johnson J."/>
            <person name="Kravitz S."/>
            <person name="Beeson K."/>
            <person name="Sutton G."/>
            <person name="Rogers Y.-H."/>
            <person name="Friedman R."/>
            <person name="Frazier M."/>
            <person name="Venter J.C."/>
        </authorList>
    </citation>
    <scope>NUCLEOTIDE SEQUENCE [LARGE SCALE GENOMIC DNA]</scope>
    <source>
        <strain evidence="2 3">CCY0110</strain>
    </source>
</reference>
<sequence length="62" mass="6886">MKAILSSLITLGICLTPITPILTLQPATAQTENLSQQIEQLLQQSIQLGQQNKHQEAIEKFE</sequence>
<evidence type="ECO:0000313" key="2">
    <source>
        <dbReference type="EMBL" id="EAZ87907.1"/>
    </source>
</evidence>
<name>A3J041_9CHRO</name>
<dbReference type="RefSeq" id="WP_008279006.1">
    <property type="nucleotide sequence ID" value="NZ_AAXW01000156.1"/>
</dbReference>
<dbReference type="EMBL" id="AAXW01000156">
    <property type="protein sequence ID" value="EAZ87907.1"/>
    <property type="molecule type" value="Genomic_DNA"/>
</dbReference>
<evidence type="ECO:0000256" key="1">
    <source>
        <dbReference type="SAM" id="Coils"/>
    </source>
</evidence>
<evidence type="ECO:0000313" key="3">
    <source>
        <dbReference type="Proteomes" id="UP000003781"/>
    </source>
</evidence>
<keyword evidence="1" id="KW-0175">Coiled coil</keyword>
<dbReference type="Proteomes" id="UP000003781">
    <property type="component" value="Unassembled WGS sequence"/>
</dbReference>
<accession>A3J041</accession>
<comment type="caution">
    <text evidence="2">The sequence shown here is derived from an EMBL/GenBank/DDBJ whole genome shotgun (WGS) entry which is preliminary data.</text>
</comment>
<keyword evidence="3" id="KW-1185">Reference proteome</keyword>
<dbReference type="AlphaFoldDB" id="A3J041"/>
<proteinExistence type="predicted"/>
<feature type="non-terminal residue" evidence="2">
    <location>
        <position position="62"/>
    </location>
</feature>
<organism evidence="2 3">
    <name type="scientific">Crocosphaera chwakensis CCY0110</name>
    <dbReference type="NCBI Taxonomy" id="391612"/>
    <lineage>
        <taxon>Bacteria</taxon>
        <taxon>Bacillati</taxon>
        <taxon>Cyanobacteriota</taxon>
        <taxon>Cyanophyceae</taxon>
        <taxon>Oscillatoriophycideae</taxon>
        <taxon>Chroococcales</taxon>
        <taxon>Aphanothecaceae</taxon>
        <taxon>Crocosphaera</taxon>
        <taxon>Crocosphaera chwakensis</taxon>
    </lineage>
</organism>
<feature type="coiled-coil region" evidence="1">
    <location>
        <begin position="24"/>
        <end position="51"/>
    </location>
</feature>
<protein>
    <submittedName>
        <fullName evidence="2">Uncharacterized protein</fullName>
    </submittedName>
</protein>
<gene>
    <name evidence="2" type="ORF">CY0110_09340</name>
</gene>